<protein>
    <submittedName>
        <fullName evidence="2">DUF3592 domain-containing protein</fullName>
    </submittedName>
</protein>
<dbReference type="RefSeq" id="WP_351955209.1">
    <property type="nucleotide sequence ID" value="NZ_JBEOZM010000002.1"/>
</dbReference>
<feature type="transmembrane region" description="Helical" evidence="1">
    <location>
        <begin position="111"/>
        <end position="130"/>
    </location>
</feature>
<accession>A0ABV1TA39</accession>
<proteinExistence type="predicted"/>
<keyword evidence="1" id="KW-1133">Transmembrane helix</keyword>
<evidence type="ECO:0000256" key="1">
    <source>
        <dbReference type="SAM" id="Phobius"/>
    </source>
</evidence>
<name>A0ABV1TA39_9ACTN</name>
<keyword evidence="1" id="KW-0472">Membrane</keyword>
<keyword evidence="1" id="KW-0812">Transmembrane</keyword>
<gene>
    <name evidence="2" type="ORF">ABT211_04355</name>
</gene>
<evidence type="ECO:0000313" key="2">
    <source>
        <dbReference type="EMBL" id="MER6266524.1"/>
    </source>
</evidence>
<sequence length="132" mass="14234">MSFGAVLCTVAGLGLLVAAVHEGSVVHRLRRHGVHTWGLVVDNVRTTDRNGPKWVPVVAFTDRLGHRVEFSPRAQGAGLGLATGRQVEVVYLARNPQIARVRMWRHVVGPVVFLTFGAAVFLGFGVLIAMTG</sequence>
<organism evidence="2 3">
    <name type="scientific">Streptomyces sp. 900105755</name>
    <dbReference type="NCBI Taxonomy" id="3154389"/>
    <lineage>
        <taxon>Bacteria</taxon>
        <taxon>Bacillati</taxon>
        <taxon>Actinomycetota</taxon>
        <taxon>Actinomycetes</taxon>
        <taxon>Kitasatosporales</taxon>
        <taxon>Streptomycetaceae</taxon>
        <taxon>Streptomyces</taxon>
    </lineage>
</organism>
<comment type="caution">
    <text evidence="2">The sequence shown here is derived from an EMBL/GenBank/DDBJ whole genome shotgun (WGS) entry which is preliminary data.</text>
</comment>
<evidence type="ECO:0000313" key="3">
    <source>
        <dbReference type="Proteomes" id="UP001490365"/>
    </source>
</evidence>
<keyword evidence="3" id="KW-1185">Reference proteome</keyword>
<dbReference type="Proteomes" id="UP001490365">
    <property type="component" value="Unassembled WGS sequence"/>
</dbReference>
<reference evidence="2 3" key="1">
    <citation type="submission" date="2024-06" db="EMBL/GenBank/DDBJ databases">
        <title>The Natural Products Discovery Center: Release of the First 8490 Sequenced Strains for Exploring Actinobacteria Biosynthetic Diversity.</title>
        <authorList>
            <person name="Kalkreuter E."/>
            <person name="Kautsar S.A."/>
            <person name="Yang D."/>
            <person name="Bader C.D."/>
            <person name="Teijaro C.N."/>
            <person name="Fluegel L."/>
            <person name="Davis C.M."/>
            <person name="Simpson J.R."/>
            <person name="Lauterbach L."/>
            <person name="Steele A.D."/>
            <person name="Gui C."/>
            <person name="Meng S."/>
            <person name="Li G."/>
            <person name="Viehrig K."/>
            <person name="Ye F."/>
            <person name="Su P."/>
            <person name="Kiefer A.F."/>
            <person name="Nichols A."/>
            <person name="Cepeda A.J."/>
            <person name="Yan W."/>
            <person name="Fan B."/>
            <person name="Jiang Y."/>
            <person name="Adhikari A."/>
            <person name="Zheng C.-J."/>
            <person name="Schuster L."/>
            <person name="Cowan T.M."/>
            <person name="Smanski M.J."/>
            <person name="Chevrette M.G."/>
            <person name="De Carvalho L.P.S."/>
            <person name="Shen B."/>
        </authorList>
    </citation>
    <scope>NUCLEOTIDE SEQUENCE [LARGE SCALE GENOMIC DNA]</scope>
    <source>
        <strain evidence="2 3">NPDC001694</strain>
    </source>
</reference>
<dbReference type="EMBL" id="JBEOZM010000002">
    <property type="protein sequence ID" value="MER6266524.1"/>
    <property type="molecule type" value="Genomic_DNA"/>
</dbReference>